<sequence length="192" mass="22680">MAFAKMHPIRNLTFNLTTLIKHYNQNDMNIRKIIPAAYRLVQCRNSSFLSSKPIEEVSNLPEYEIIQNPPEWKYVEQLLPTKFVPKPAIKDSYPSGWKPQDPSCINNPYYIARTRNHCLPIYLKLSHRNTRKLTQVRKIQGDIWQLASELKEYLEEKMERKVATQVHELAGQILFKADVYYYVEEYLLSKGF</sequence>
<keyword evidence="5" id="KW-0687">Ribonucleoprotein</keyword>
<evidence type="ECO:0000256" key="5">
    <source>
        <dbReference type="ARBA" id="ARBA00023274"/>
    </source>
</evidence>
<dbReference type="InterPro" id="IPR007740">
    <property type="entry name" value="Ribosomal_mL49"/>
</dbReference>
<evidence type="ECO:0000256" key="4">
    <source>
        <dbReference type="ARBA" id="ARBA00023128"/>
    </source>
</evidence>
<dbReference type="FunFam" id="3.30.780.10:FF:000009">
    <property type="entry name" value="39S ribosomal protein L49, mitochondrial"/>
    <property type="match status" value="1"/>
</dbReference>
<dbReference type="Pfam" id="PF05046">
    <property type="entry name" value="Img2"/>
    <property type="match status" value="1"/>
</dbReference>
<evidence type="ECO:0000313" key="8">
    <source>
        <dbReference type="EMBL" id="NOV43850.1"/>
    </source>
</evidence>
<comment type="similarity">
    <text evidence="2">Belongs to the mitochondrion-specific ribosomal protein mL49 family.</text>
</comment>
<dbReference type="GO" id="GO:0003735">
    <property type="term" value="F:structural constituent of ribosome"/>
    <property type="evidence" value="ECO:0007669"/>
    <property type="project" value="InterPro"/>
</dbReference>
<protein>
    <recommendedName>
        <fullName evidence="6">Large ribosomal subunit protein mL49</fullName>
    </recommendedName>
    <alternativeName>
        <fullName evidence="7">39S ribosomal protein L49, mitochondrial</fullName>
    </alternativeName>
</protein>
<evidence type="ECO:0000256" key="7">
    <source>
        <dbReference type="ARBA" id="ARBA00035545"/>
    </source>
</evidence>
<dbReference type="PANTHER" id="PTHR13477:SF0">
    <property type="entry name" value="LARGE RIBOSOMAL SUBUNIT PROTEIN ML49"/>
    <property type="match status" value="1"/>
</dbReference>
<dbReference type="PANTHER" id="PTHR13477">
    <property type="entry name" value="MITOCHONDRIAL 39S RIBOSOMAL PROTEIN L49"/>
    <property type="match status" value="1"/>
</dbReference>
<dbReference type="Gene3D" id="3.30.780.10">
    <property type="entry name" value="SUI1-like domain"/>
    <property type="match status" value="1"/>
</dbReference>
<dbReference type="EMBL" id="GIIL01000124">
    <property type="protein sequence ID" value="NOV43850.1"/>
    <property type="molecule type" value="Transcribed_RNA"/>
</dbReference>
<comment type="subcellular location">
    <subcellularLocation>
        <location evidence="1">Mitochondrion</location>
    </subcellularLocation>
</comment>
<dbReference type="AlphaFoldDB" id="A0A6M2DDY8"/>
<reference evidence="8" key="1">
    <citation type="submission" date="2020-03" db="EMBL/GenBank/DDBJ databases">
        <title>Transcriptomic Profiling of the Digestive Tract of the Rat Flea, Xenopsylla cheopis, Following Blood Feeding and Infection with Yersinia pestis.</title>
        <authorList>
            <person name="Bland D.M."/>
            <person name="Martens C.A."/>
            <person name="Virtaneva K."/>
            <person name="Kanakabandi K."/>
            <person name="Long D."/>
            <person name="Rosenke R."/>
            <person name="Saturday G.A."/>
            <person name="Hoyt F.H."/>
            <person name="Bruno D.P."/>
            <person name="Ribeiro J.M.C."/>
            <person name="Hinnebusch J."/>
        </authorList>
    </citation>
    <scope>NUCLEOTIDE SEQUENCE</scope>
</reference>
<proteinExistence type="inferred from homology"/>
<evidence type="ECO:0000256" key="1">
    <source>
        <dbReference type="ARBA" id="ARBA00004173"/>
    </source>
</evidence>
<organism evidence="8">
    <name type="scientific">Xenopsylla cheopis</name>
    <name type="common">Oriental rat flea</name>
    <name type="synonym">Pulex cheopis</name>
    <dbReference type="NCBI Taxonomy" id="163159"/>
    <lineage>
        <taxon>Eukaryota</taxon>
        <taxon>Metazoa</taxon>
        <taxon>Ecdysozoa</taxon>
        <taxon>Arthropoda</taxon>
        <taxon>Hexapoda</taxon>
        <taxon>Insecta</taxon>
        <taxon>Pterygota</taxon>
        <taxon>Neoptera</taxon>
        <taxon>Endopterygota</taxon>
        <taxon>Siphonaptera</taxon>
        <taxon>Pulicidae</taxon>
        <taxon>Xenopsyllinae</taxon>
        <taxon>Xenopsylla</taxon>
    </lineage>
</organism>
<accession>A0A6M2DDY8</accession>
<dbReference type="GO" id="GO:0006412">
    <property type="term" value="P:translation"/>
    <property type="evidence" value="ECO:0007669"/>
    <property type="project" value="InterPro"/>
</dbReference>
<keyword evidence="4" id="KW-0496">Mitochondrion</keyword>
<dbReference type="GO" id="GO:0005762">
    <property type="term" value="C:mitochondrial large ribosomal subunit"/>
    <property type="evidence" value="ECO:0007669"/>
    <property type="project" value="TreeGrafter"/>
</dbReference>
<keyword evidence="3 8" id="KW-0689">Ribosomal protein</keyword>
<name>A0A6M2DDY8_XENCH</name>
<evidence type="ECO:0000256" key="6">
    <source>
        <dbReference type="ARBA" id="ARBA00035191"/>
    </source>
</evidence>
<evidence type="ECO:0000256" key="2">
    <source>
        <dbReference type="ARBA" id="ARBA00005677"/>
    </source>
</evidence>
<evidence type="ECO:0000256" key="3">
    <source>
        <dbReference type="ARBA" id="ARBA00022980"/>
    </source>
</evidence>